<organism evidence="2 3">
    <name type="scientific">Globodera rostochiensis</name>
    <name type="common">Golden nematode worm</name>
    <name type="synonym">Heterodera rostochiensis</name>
    <dbReference type="NCBI Taxonomy" id="31243"/>
    <lineage>
        <taxon>Eukaryota</taxon>
        <taxon>Metazoa</taxon>
        <taxon>Ecdysozoa</taxon>
        <taxon>Nematoda</taxon>
        <taxon>Chromadorea</taxon>
        <taxon>Rhabditida</taxon>
        <taxon>Tylenchina</taxon>
        <taxon>Tylenchomorpha</taxon>
        <taxon>Tylenchoidea</taxon>
        <taxon>Heteroderidae</taxon>
        <taxon>Heteroderinae</taxon>
        <taxon>Globodera</taxon>
    </lineage>
</organism>
<feature type="chain" id="PRO_5037087637" evidence="1">
    <location>
        <begin position="19"/>
        <end position="129"/>
    </location>
</feature>
<protein>
    <submittedName>
        <fullName evidence="3">Uncharacterized protein</fullName>
    </submittedName>
</protein>
<keyword evidence="2" id="KW-1185">Reference proteome</keyword>
<sequence length="129" mass="12757">MSAEGPLVLMVLLVGCAALLLVELNAEFMSESALSALTPHLQTKRHCMCGGNNGGGNGYGNSGGNGYGNNGGNGYGNSGGNAYSYSYSWGNGGGGCCSCGQCGSNNMNSGACYGCSSGSSNGCYCGKKK</sequence>
<reference evidence="3" key="1">
    <citation type="submission" date="2022-11" db="UniProtKB">
        <authorList>
            <consortium name="WormBaseParasite"/>
        </authorList>
    </citation>
    <scope>IDENTIFICATION</scope>
</reference>
<accession>A0A914HN25</accession>
<evidence type="ECO:0000313" key="3">
    <source>
        <dbReference type="WBParaSite" id="Gr19_v10_g3017.t1"/>
    </source>
</evidence>
<feature type="signal peptide" evidence="1">
    <location>
        <begin position="1"/>
        <end position="18"/>
    </location>
</feature>
<proteinExistence type="predicted"/>
<dbReference type="WBParaSite" id="Gr19_v10_g3017.t1">
    <property type="protein sequence ID" value="Gr19_v10_g3017.t1"/>
    <property type="gene ID" value="Gr19_v10_g3017"/>
</dbReference>
<name>A0A914HN25_GLORO</name>
<evidence type="ECO:0000313" key="2">
    <source>
        <dbReference type="Proteomes" id="UP000887572"/>
    </source>
</evidence>
<keyword evidence="1" id="KW-0732">Signal</keyword>
<evidence type="ECO:0000256" key="1">
    <source>
        <dbReference type="SAM" id="SignalP"/>
    </source>
</evidence>
<dbReference type="AlphaFoldDB" id="A0A914HN25"/>
<dbReference type="Proteomes" id="UP000887572">
    <property type="component" value="Unplaced"/>
</dbReference>